<keyword evidence="1" id="KW-0812">Transmembrane</keyword>
<dbReference type="Proteomes" id="UP000239736">
    <property type="component" value="Unassembled WGS sequence"/>
</dbReference>
<protein>
    <submittedName>
        <fullName evidence="3">Prepilin peptidase CpaA</fullName>
    </submittedName>
</protein>
<accession>A0A2S5JGR5</accession>
<organism evidence="3 4">
    <name type="scientific">Albidovulum inexpectatum</name>
    <dbReference type="NCBI Taxonomy" id="196587"/>
    <lineage>
        <taxon>Bacteria</taxon>
        <taxon>Pseudomonadati</taxon>
        <taxon>Pseudomonadota</taxon>
        <taxon>Alphaproteobacteria</taxon>
        <taxon>Rhodobacterales</taxon>
        <taxon>Paracoccaceae</taxon>
        <taxon>Albidovulum</taxon>
    </lineage>
</organism>
<name>A0A2S5JGR5_9RHOB</name>
<dbReference type="GO" id="GO:0016020">
    <property type="term" value="C:membrane"/>
    <property type="evidence" value="ECO:0007669"/>
    <property type="project" value="InterPro"/>
</dbReference>
<reference evidence="3 4" key="1">
    <citation type="submission" date="2018-01" db="EMBL/GenBank/DDBJ databases">
        <title>Genomic Encyclopedia of Archaeal and Bacterial Type Strains, Phase II (KMG-II): from individual species to whole genera.</title>
        <authorList>
            <person name="Goeker M."/>
        </authorList>
    </citation>
    <scope>NUCLEOTIDE SEQUENCE [LARGE SCALE GENOMIC DNA]</scope>
    <source>
        <strain evidence="3 4">DSM 12048</strain>
    </source>
</reference>
<proteinExistence type="predicted"/>
<dbReference type="EMBL" id="PRDS01000005">
    <property type="protein sequence ID" value="PPB80620.1"/>
    <property type="molecule type" value="Genomic_DNA"/>
</dbReference>
<dbReference type="GO" id="GO:0004190">
    <property type="term" value="F:aspartic-type endopeptidase activity"/>
    <property type="evidence" value="ECO:0007669"/>
    <property type="project" value="InterPro"/>
</dbReference>
<dbReference type="OrthoDB" id="7709484at2"/>
<dbReference type="AlphaFoldDB" id="A0A2S5JGR5"/>
<evidence type="ECO:0000313" key="4">
    <source>
        <dbReference type="Proteomes" id="UP000239736"/>
    </source>
</evidence>
<evidence type="ECO:0000256" key="1">
    <source>
        <dbReference type="SAM" id="Phobius"/>
    </source>
</evidence>
<comment type="caution">
    <text evidence="3">The sequence shown here is derived from an EMBL/GenBank/DDBJ whole genome shotgun (WGS) entry which is preliminary data.</text>
</comment>
<feature type="transmembrane region" description="Helical" evidence="1">
    <location>
        <begin position="109"/>
        <end position="128"/>
    </location>
</feature>
<evidence type="ECO:0000259" key="2">
    <source>
        <dbReference type="Pfam" id="PF01478"/>
    </source>
</evidence>
<keyword evidence="4" id="KW-1185">Reference proteome</keyword>
<feature type="transmembrane region" description="Helical" evidence="1">
    <location>
        <begin position="149"/>
        <end position="176"/>
    </location>
</feature>
<dbReference type="InterPro" id="IPR000045">
    <property type="entry name" value="Prepilin_IV_endopep_pep"/>
</dbReference>
<keyword evidence="1" id="KW-0472">Membrane</keyword>
<gene>
    <name evidence="3" type="ORF">LV82_01969</name>
</gene>
<evidence type="ECO:0000313" key="3">
    <source>
        <dbReference type="EMBL" id="PPB80620.1"/>
    </source>
</evidence>
<sequence length="184" mass="19840">MLNPFEGLEAVTFAYRVFLVLCLPVCAWVAWSDLSTMKIPNKAVLAVMAIFALAGPVLLPLEPWAWRWLNFVVVLLIGFVLNAVAHVGAGDAKFAAAAAPFIAPTHLPIVLPVFAAFLLGAFAAHRLLRAIPAVRRLTPGWVSWTRKDFPMGLALVGTFLFYLSLMAFPSLVAFLFGATGAATT</sequence>
<feature type="transmembrane region" description="Helical" evidence="1">
    <location>
        <begin position="12"/>
        <end position="31"/>
    </location>
</feature>
<dbReference type="Gene3D" id="1.20.120.1220">
    <property type="match status" value="1"/>
</dbReference>
<keyword evidence="1" id="KW-1133">Transmembrane helix</keyword>
<feature type="transmembrane region" description="Helical" evidence="1">
    <location>
        <begin position="43"/>
        <end position="61"/>
    </location>
</feature>
<dbReference type="RefSeq" id="WP_104071181.1">
    <property type="nucleotide sequence ID" value="NZ_PRDS01000005.1"/>
</dbReference>
<feature type="domain" description="Prepilin type IV endopeptidase peptidase" evidence="2">
    <location>
        <begin position="22"/>
        <end position="123"/>
    </location>
</feature>
<feature type="transmembrane region" description="Helical" evidence="1">
    <location>
        <begin position="68"/>
        <end position="89"/>
    </location>
</feature>
<dbReference type="Pfam" id="PF01478">
    <property type="entry name" value="Peptidase_A24"/>
    <property type="match status" value="1"/>
</dbReference>